<organism evidence="4 5">
    <name type="scientific">Trypanosoma rangeli</name>
    <dbReference type="NCBI Taxonomy" id="5698"/>
    <lineage>
        <taxon>Eukaryota</taxon>
        <taxon>Discoba</taxon>
        <taxon>Euglenozoa</taxon>
        <taxon>Kinetoplastea</taxon>
        <taxon>Metakinetoplastina</taxon>
        <taxon>Trypanosomatida</taxon>
        <taxon>Trypanosomatidae</taxon>
        <taxon>Trypanosoma</taxon>
        <taxon>Herpetosoma</taxon>
    </lineage>
</organism>
<dbReference type="PANTHER" id="PTHR11748">
    <property type="entry name" value="D-LACTATE DEHYDROGENASE"/>
    <property type="match status" value="1"/>
</dbReference>
<evidence type="ECO:0000256" key="1">
    <source>
        <dbReference type="ARBA" id="ARBA00008000"/>
    </source>
</evidence>
<keyword evidence="5" id="KW-1185">Reference proteome</keyword>
<proteinExistence type="inferred from homology"/>
<comment type="caution">
    <text evidence="4">The sequence shown here is derived from an EMBL/GenBank/DDBJ whole genome shotgun (WGS) entry which is preliminary data.</text>
</comment>
<reference evidence="4 5" key="1">
    <citation type="journal article" date="2018" name="BMC Genomics">
        <title>Genomic comparison of Trypanosoma conorhini and Trypanosoma rangeli to Trypanosoma cruzi strains of high and low virulence.</title>
        <authorList>
            <person name="Bradwell K.R."/>
            <person name="Koparde V.N."/>
            <person name="Matveyev A.V."/>
            <person name="Serrano M.G."/>
            <person name="Alves J.M."/>
            <person name="Parikh H."/>
            <person name="Huang B."/>
            <person name="Lee V."/>
            <person name="Espinosa-Alvarez O."/>
            <person name="Ortiz P.A."/>
            <person name="Costa-Martins A.G."/>
            <person name="Teixeira M.M."/>
            <person name="Buck G.A."/>
        </authorList>
    </citation>
    <scope>NUCLEOTIDE SEQUENCE [LARGE SCALE GENOMIC DNA]</scope>
    <source>
        <strain evidence="4 5">AM80</strain>
    </source>
</reference>
<dbReference type="Proteomes" id="UP000283634">
    <property type="component" value="Unassembled WGS sequence"/>
</dbReference>
<dbReference type="InterPro" id="IPR016169">
    <property type="entry name" value="FAD-bd_PCMH_sub2"/>
</dbReference>
<dbReference type="GO" id="GO:0005739">
    <property type="term" value="C:mitochondrion"/>
    <property type="evidence" value="ECO:0007669"/>
    <property type="project" value="TreeGrafter"/>
</dbReference>
<dbReference type="PANTHER" id="PTHR11748:SF111">
    <property type="entry name" value="D-LACTATE DEHYDROGENASE, MITOCHONDRIAL-RELATED"/>
    <property type="match status" value="1"/>
</dbReference>
<dbReference type="EC" id="1.1.2.4" evidence="4"/>
<comment type="similarity">
    <text evidence="1">Belongs to the FAD-binding oxidoreductase/transferase type 4 family.</text>
</comment>
<evidence type="ECO:0000256" key="2">
    <source>
        <dbReference type="SAM" id="MobiDB-lite"/>
    </source>
</evidence>
<dbReference type="Gene3D" id="3.30.465.10">
    <property type="match status" value="1"/>
</dbReference>
<dbReference type="GO" id="GO:0050660">
    <property type="term" value="F:flavin adenine dinucleotide binding"/>
    <property type="evidence" value="ECO:0007669"/>
    <property type="project" value="InterPro"/>
</dbReference>
<keyword evidence="4" id="KW-0560">Oxidoreductase</keyword>
<gene>
    <name evidence="4" type="ORF">TraAM80_08531</name>
</gene>
<dbReference type="Pfam" id="PF01565">
    <property type="entry name" value="FAD_binding_4"/>
    <property type="match status" value="1"/>
</dbReference>
<dbReference type="SUPFAM" id="SSF56176">
    <property type="entry name" value="FAD-binding/transporter-associated domain-like"/>
    <property type="match status" value="1"/>
</dbReference>
<evidence type="ECO:0000313" key="4">
    <source>
        <dbReference type="EMBL" id="RNE98849.1"/>
    </source>
</evidence>
<sequence length="291" mass="31683">MCKLQRMDSDVRNSFVWVGAGARKLKLKLMKAARERGLSVGPNPVTNPRVGGMVPTSGSGVPTLKYDGTTRENIRALRMVTLQGNAMETRRMMLEPSLRRELMQLYCGGEDTLGVVCEVATFNSTQSAVNAMVALKRQGAPTTLLRRESLNERAMETANKCSKLLLPVMATVLLEFPHSDASLRRIRADFKILLSIFRASGRRVLRAFPEGCSLGGRRVEGAAWLPLRCHALLGEVGADACDRRLCSVSGVACRGSGDGRPTLRRTTSVASFVLASATATFHLSVPFKDKT</sequence>
<dbReference type="GO" id="GO:1903457">
    <property type="term" value="P:lactate catabolic process"/>
    <property type="evidence" value="ECO:0007669"/>
    <property type="project" value="TreeGrafter"/>
</dbReference>
<dbReference type="OrthoDB" id="249981at2759"/>
<dbReference type="RefSeq" id="XP_029234863.1">
    <property type="nucleotide sequence ID" value="XM_029385276.1"/>
</dbReference>
<protein>
    <submittedName>
        <fullName evidence="4">D-lactate dehydrogenase-like protein</fullName>
        <ecNumber evidence="4">1.1.2.4</ecNumber>
        <ecNumber evidence="4">1.3.1.98</ecNumber>
    </submittedName>
</protein>
<dbReference type="GeneID" id="40332464"/>
<accession>A0A422N061</accession>
<evidence type="ECO:0000259" key="3">
    <source>
        <dbReference type="Pfam" id="PF01565"/>
    </source>
</evidence>
<dbReference type="InterPro" id="IPR006094">
    <property type="entry name" value="Oxid_FAD_bind_N"/>
</dbReference>
<evidence type="ECO:0000313" key="5">
    <source>
        <dbReference type="Proteomes" id="UP000283634"/>
    </source>
</evidence>
<name>A0A422N061_TRYRA</name>
<dbReference type="AlphaFoldDB" id="A0A422N061"/>
<dbReference type="EMBL" id="MKGL01000430">
    <property type="protein sequence ID" value="RNE98849.1"/>
    <property type="molecule type" value="Genomic_DNA"/>
</dbReference>
<dbReference type="InterPro" id="IPR036318">
    <property type="entry name" value="FAD-bd_PCMH-like_sf"/>
</dbReference>
<dbReference type="EC" id="1.3.1.98" evidence="4"/>
<dbReference type="GO" id="GO:0008720">
    <property type="term" value="F:D-lactate dehydrogenase (NAD+) activity"/>
    <property type="evidence" value="ECO:0007669"/>
    <property type="project" value="TreeGrafter"/>
</dbReference>
<feature type="region of interest" description="Disordered" evidence="2">
    <location>
        <begin position="40"/>
        <end position="61"/>
    </location>
</feature>
<dbReference type="GO" id="GO:0004458">
    <property type="term" value="F:D-lactate dehydrogenase (cytochrome) activity"/>
    <property type="evidence" value="ECO:0007669"/>
    <property type="project" value="UniProtKB-EC"/>
</dbReference>
<feature type="domain" description="FAD linked oxidase N-terminal" evidence="3">
    <location>
        <begin position="4"/>
        <end position="89"/>
    </location>
</feature>
<dbReference type="GO" id="GO:0008762">
    <property type="term" value="F:UDP-N-acetylmuramate dehydrogenase activity"/>
    <property type="evidence" value="ECO:0007669"/>
    <property type="project" value="UniProtKB-EC"/>
</dbReference>